<feature type="transmembrane region" description="Helical" evidence="7">
    <location>
        <begin position="519"/>
        <end position="540"/>
    </location>
</feature>
<sequence>MNPAHRLVFPAAAAWITAVIVVGFPDAAWAVSIAGFAMMAAAGIVAVTRPRQRGESPCGRSAWWAMLTVTLLAVSLAATAVAAREGARSPEILLAAADAGRTVTVRVTVTEKSVVDASRGGSVWDRSTQQPTAGGSGASDDETAQRIHATVTEVELGAARVSVSVPIVLFITVTKRHPVPIGSVLEAEAVPRATEQGDDAAFLLFAGRPAAILEGPPWYLAWAGDMRKGLVGLAENLPGGGGELLPGLSTGDTTAVSDELDQSMKASSLSHLTAVSGANCAVIVAVLTALLAALRAPRWLRISGALVGLGLFVILVTPEPSVIRAALMALAVLLALGAGRPSAGLPVLSLVVIMVVIGDPWLSRTYGFVLSALATGGLLILTRPITRMLAAWMPHWLAAAFALPLAAQLACQPVLILLAPTIPVLGVPANLLAAPAAPIATLLGLAACILAPVLPPVAVVLAWLGWLPAAWIAAIATTVNGLPVNRLPWLPDAEGALLLAALTTVLILGVRSALIGRRVIAGLCTGVLVLSGGAYAGSLAGPRIGQAMSMPSDWTSAACDVGQGDAILVRDGGAVALLDTGPDPVLLTTCLDAMSIGRLDLLVLTHFDLDHVGGVSAVIGRVNLALVAEPVNPSDARILADLAAGGASIRRATAGLSGTLGASRWGVLWPPPRAGPLWTGNSGSVTLLFESPAGARSLFLGDLDERAQERIVAGHAIGGPVDLVKMAHHGSADQSERMYTVAAARVALIPVGADNRYGHPTPAALELLTAAGKAAFRTDTCGMIVVGALETEPVVWTARPC</sequence>
<evidence type="ECO:0000313" key="10">
    <source>
        <dbReference type="EMBL" id="SFN90308.1"/>
    </source>
</evidence>
<keyword evidence="5 7" id="KW-0472">Membrane</keyword>
<proteinExistence type="predicted"/>
<dbReference type="InterPro" id="IPR004477">
    <property type="entry name" value="ComEC_N"/>
</dbReference>
<dbReference type="InterPro" id="IPR036866">
    <property type="entry name" value="RibonucZ/Hydroxyglut_hydro"/>
</dbReference>
<feature type="transmembrane region" description="Helical" evidence="7">
    <location>
        <begin position="30"/>
        <end position="49"/>
    </location>
</feature>
<dbReference type="SUPFAM" id="SSF56281">
    <property type="entry name" value="Metallo-hydrolase/oxidoreductase"/>
    <property type="match status" value="1"/>
</dbReference>
<evidence type="ECO:0000256" key="4">
    <source>
        <dbReference type="ARBA" id="ARBA00022989"/>
    </source>
</evidence>
<feature type="region of interest" description="Disordered" evidence="6">
    <location>
        <begin position="120"/>
        <end position="143"/>
    </location>
</feature>
<protein>
    <submittedName>
        <fullName evidence="10">Competence protein ComEC</fullName>
    </submittedName>
</protein>
<dbReference type="AlphaFoldDB" id="A0A1I5CTN7"/>
<reference evidence="11" key="1">
    <citation type="submission" date="2016-10" db="EMBL/GenBank/DDBJ databases">
        <authorList>
            <person name="Varghese N."/>
            <person name="Submissions S."/>
        </authorList>
    </citation>
    <scope>NUCLEOTIDE SEQUENCE [LARGE SCALE GENOMIC DNA]</scope>
    <source>
        <strain evidence="11">CGMCC 1.11101</strain>
    </source>
</reference>
<evidence type="ECO:0000256" key="1">
    <source>
        <dbReference type="ARBA" id="ARBA00004651"/>
    </source>
</evidence>
<dbReference type="RefSeq" id="WP_143095074.1">
    <property type="nucleotide sequence ID" value="NZ_FOVM01000007.1"/>
</dbReference>
<evidence type="ECO:0000259" key="8">
    <source>
        <dbReference type="Pfam" id="PF00753"/>
    </source>
</evidence>
<feature type="transmembrane region" description="Helical" evidence="7">
    <location>
        <begin position="322"/>
        <end position="338"/>
    </location>
</feature>
<feature type="transmembrane region" description="Helical" evidence="7">
    <location>
        <begin position="345"/>
        <end position="362"/>
    </location>
</feature>
<evidence type="ECO:0000256" key="3">
    <source>
        <dbReference type="ARBA" id="ARBA00022692"/>
    </source>
</evidence>
<feature type="transmembrane region" description="Helical" evidence="7">
    <location>
        <begin position="457"/>
        <end position="476"/>
    </location>
</feature>
<feature type="transmembrane region" description="Helical" evidence="7">
    <location>
        <begin position="496"/>
        <end position="514"/>
    </location>
</feature>
<dbReference type="CDD" id="cd07731">
    <property type="entry name" value="ComA-like_MBL-fold"/>
    <property type="match status" value="1"/>
</dbReference>
<feature type="transmembrane region" description="Helical" evidence="7">
    <location>
        <begin position="299"/>
        <end position="316"/>
    </location>
</feature>
<feature type="transmembrane region" description="Helical" evidence="7">
    <location>
        <begin position="368"/>
        <end position="385"/>
    </location>
</feature>
<dbReference type="Pfam" id="PF00753">
    <property type="entry name" value="Lactamase_B"/>
    <property type="match status" value="1"/>
</dbReference>
<dbReference type="PANTHER" id="PTHR30619:SF1">
    <property type="entry name" value="RECOMBINATION PROTEIN 2"/>
    <property type="match status" value="1"/>
</dbReference>
<dbReference type="STRING" id="995034.SAMN05216219_2560"/>
<feature type="transmembrane region" description="Helical" evidence="7">
    <location>
        <begin position="431"/>
        <end position="450"/>
    </location>
</feature>
<keyword evidence="3 7" id="KW-0812">Transmembrane</keyword>
<dbReference type="InterPro" id="IPR035681">
    <property type="entry name" value="ComA-like_MBL"/>
</dbReference>
<name>A0A1I5CTN7_9MICO</name>
<evidence type="ECO:0000256" key="5">
    <source>
        <dbReference type="ARBA" id="ARBA00023136"/>
    </source>
</evidence>
<organism evidence="10 11">
    <name type="scientific">Mycetocola miduiensis</name>
    <dbReference type="NCBI Taxonomy" id="995034"/>
    <lineage>
        <taxon>Bacteria</taxon>
        <taxon>Bacillati</taxon>
        <taxon>Actinomycetota</taxon>
        <taxon>Actinomycetes</taxon>
        <taxon>Micrococcales</taxon>
        <taxon>Microbacteriaceae</taxon>
        <taxon>Mycetocola</taxon>
    </lineage>
</organism>
<evidence type="ECO:0000259" key="9">
    <source>
        <dbReference type="Pfam" id="PF03772"/>
    </source>
</evidence>
<evidence type="ECO:0000313" key="11">
    <source>
        <dbReference type="Proteomes" id="UP000198867"/>
    </source>
</evidence>
<dbReference type="Pfam" id="PF03772">
    <property type="entry name" value="Competence"/>
    <property type="match status" value="1"/>
</dbReference>
<dbReference type="PANTHER" id="PTHR30619">
    <property type="entry name" value="DNA INTERNALIZATION/COMPETENCE PROTEIN COMEC/REC2"/>
    <property type="match status" value="1"/>
</dbReference>
<feature type="transmembrane region" description="Helical" evidence="7">
    <location>
        <begin position="61"/>
        <end position="83"/>
    </location>
</feature>
<dbReference type="NCBIfam" id="TIGR00360">
    <property type="entry name" value="ComEC_N-term"/>
    <property type="match status" value="1"/>
</dbReference>
<feature type="domain" description="ComEC/Rec2-related protein" evidence="9">
    <location>
        <begin position="248"/>
        <end position="510"/>
    </location>
</feature>
<evidence type="ECO:0000256" key="2">
    <source>
        <dbReference type="ARBA" id="ARBA00022475"/>
    </source>
</evidence>
<comment type="subcellular location">
    <subcellularLocation>
        <location evidence="1">Cell membrane</location>
        <topology evidence="1">Multi-pass membrane protein</topology>
    </subcellularLocation>
</comment>
<dbReference type="OrthoDB" id="7177610at2"/>
<gene>
    <name evidence="10" type="ORF">SAMN05216219_2560</name>
</gene>
<evidence type="ECO:0000256" key="6">
    <source>
        <dbReference type="SAM" id="MobiDB-lite"/>
    </source>
</evidence>
<feature type="domain" description="Metallo-beta-lactamase" evidence="8">
    <location>
        <begin position="560"/>
        <end position="736"/>
    </location>
</feature>
<dbReference type="InterPro" id="IPR001279">
    <property type="entry name" value="Metallo-B-lactamas"/>
</dbReference>
<dbReference type="Gene3D" id="3.60.15.10">
    <property type="entry name" value="Ribonuclease Z/Hydroxyacylglutathione hydrolase-like"/>
    <property type="match status" value="1"/>
</dbReference>
<keyword evidence="2" id="KW-1003">Cell membrane</keyword>
<dbReference type="EMBL" id="FOVM01000007">
    <property type="protein sequence ID" value="SFN90308.1"/>
    <property type="molecule type" value="Genomic_DNA"/>
</dbReference>
<dbReference type="Proteomes" id="UP000198867">
    <property type="component" value="Unassembled WGS sequence"/>
</dbReference>
<feature type="transmembrane region" description="Helical" evidence="7">
    <location>
        <begin position="272"/>
        <end position="292"/>
    </location>
</feature>
<feature type="transmembrane region" description="Helical" evidence="7">
    <location>
        <begin position="397"/>
        <end position="419"/>
    </location>
</feature>
<evidence type="ECO:0000256" key="7">
    <source>
        <dbReference type="SAM" id="Phobius"/>
    </source>
</evidence>
<accession>A0A1I5CTN7</accession>
<keyword evidence="11" id="KW-1185">Reference proteome</keyword>
<dbReference type="InterPro" id="IPR052159">
    <property type="entry name" value="Competence_DNA_uptake"/>
</dbReference>
<dbReference type="GO" id="GO:0005886">
    <property type="term" value="C:plasma membrane"/>
    <property type="evidence" value="ECO:0007669"/>
    <property type="project" value="UniProtKB-SubCell"/>
</dbReference>
<feature type="transmembrane region" description="Helical" evidence="7">
    <location>
        <begin position="7"/>
        <end position="24"/>
    </location>
</feature>
<keyword evidence="4 7" id="KW-1133">Transmembrane helix</keyword>